<feature type="transmembrane region" description="Helical" evidence="1">
    <location>
        <begin position="45"/>
        <end position="64"/>
    </location>
</feature>
<dbReference type="PANTHER" id="PTHR34989:SF1">
    <property type="entry name" value="PROTEIN HDED"/>
    <property type="match status" value="1"/>
</dbReference>
<accession>A0A0R2JC44</accession>
<dbReference type="PANTHER" id="PTHR34989">
    <property type="entry name" value="PROTEIN HDED"/>
    <property type="match status" value="1"/>
</dbReference>
<evidence type="ECO:0000313" key="2">
    <source>
        <dbReference type="EMBL" id="KRN74873.1"/>
    </source>
</evidence>
<dbReference type="InterPro" id="IPR005325">
    <property type="entry name" value="DUF308_memb"/>
</dbReference>
<reference evidence="2 3" key="1">
    <citation type="journal article" date="2015" name="Genome Announc.">
        <title>Expanding the biotechnology potential of lactobacilli through comparative genomics of 213 strains and associated genera.</title>
        <authorList>
            <person name="Sun Z."/>
            <person name="Harris H.M."/>
            <person name="McCann A."/>
            <person name="Guo C."/>
            <person name="Argimon S."/>
            <person name="Zhang W."/>
            <person name="Yang X."/>
            <person name="Jeffery I.B."/>
            <person name="Cooney J.C."/>
            <person name="Kagawa T.F."/>
            <person name="Liu W."/>
            <person name="Song Y."/>
            <person name="Salvetti E."/>
            <person name="Wrobel A."/>
            <person name="Rasinkangas P."/>
            <person name="Parkhill J."/>
            <person name="Rea M.C."/>
            <person name="O'Sullivan O."/>
            <person name="Ritari J."/>
            <person name="Douillard F.P."/>
            <person name="Paul Ross R."/>
            <person name="Yang R."/>
            <person name="Briner A.E."/>
            <person name="Felis G.E."/>
            <person name="de Vos W.M."/>
            <person name="Barrangou R."/>
            <person name="Klaenhammer T.R."/>
            <person name="Caufield P.W."/>
            <person name="Cui Y."/>
            <person name="Zhang H."/>
            <person name="O'Toole P.W."/>
        </authorList>
    </citation>
    <scope>NUCLEOTIDE SEQUENCE [LARGE SCALE GENOMIC DNA]</scope>
    <source>
        <strain evidence="2 3">DSM 20593</strain>
    </source>
</reference>
<keyword evidence="3" id="KW-1185">Reference proteome</keyword>
<dbReference type="STRING" id="1616.IV73_GL000996"/>
<dbReference type="RefSeq" id="WP_057755582.1">
    <property type="nucleotide sequence ID" value="NZ_JQBP01000004.1"/>
</dbReference>
<feature type="transmembrane region" description="Helical" evidence="1">
    <location>
        <begin position="21"/>
        <end position="39"/>
    </location>
</feature>
<keyword evidence="1" id="KW-0472">Membrane</keyword>
<protein>
    <recommendedName>
        <fullName evidence="4">Integral membrane protein</fullName>
    </recommendedName>
</protein>
<sequence length="124" mass="14001">MKFSFETAGWQNITGQKGTTTLVLGVLDIIIGIFFFFNLYAGLTILPYIFAAWFILDSIHTLMIGDIYRLASDGFYWLKLIMSILGFILGIILLFDPITSALTLAFLIGFYFISIGINYIVETF</sequence>
<keyword evidence="1" id="KW-0812">Transmembrane</keyword>
<feature type="transmembrane region" description="Helical" evidence="1">
    <location>
        <begin position="101"/>
        <end position="121"/>
    </location>
</feature>
<comment type="caution">
    <text evidence="2">The sequence shown here is derived from an EMBL/GenBank/DDBJ whole genome shotgun (WGS) entry which is preliminary data.</text>
</comment>
<name>A0A0R2JC44_9LACO</name>
<keyword evidence="1" id="KW-1133">Transmembrane helix</keyword>
<dbReference type="OrthoDB" id="2456403at2"/>
<feature type="transmembrane region" description="Helical" evidence="1">
    <location>
        <begin position="76"/>
        <end position="95"/>
    </location>
</feature>
<dbReference type="Pfam" id="PF03729">
    <property type="entry name" value="DUF308"/>
    <property type="match status" value="1"/>
</dbReference>
<evidence type="ECO:0008006" key="4">
    <source>
        <dbReference type="Google" id="ProtNLM"/>
    </source>
</evidence>
<gene>
    <name evidence="2" type="ORF">IV73_GL000996</name>
</gene>
<dbReference type="AlphaFoldDB" id="A0A0R2JC44"/>
<dbReference type="GO" id="GO:0005886">
    <property type="term" value="C:plasma membrane"/>
    <property type="evidence" value="ECO:0007669"/>
    <property type="project" value="TreeGrafter"/>
</dbReference>
<evidence type="ECO:0000256" key="1">
    <source>
        <dbReference type="SAM" id="Phobius"/>
    </source>
</evidence>
<organism evidence="2 3">
    <name type="scientific">Weissella kandleri</name>
    <dbReference type="NCBI Taxonomy" id="1616"/>
    <lineage>
        <taxon>Bacteria</taxon>
        <taxon>Bacillati</taxon>
        <taxon>Bacillota</taxon>
        <taxon>Bacilli</taxon>
        <taxon>Lactobacillales</taxon>
        <taxon>Lactobacillaceae</taxon>
        <taxon>Weissella</taxon>
    </lineage>
</organism>
<dbReference type="PATRIC" id="fig|1616.3.peg.1016"/>
<evidence type="ECO:0000313" key="3">
    <source>
        <dbReference type="Proteomes" id="UP000051655"/>
    </source>
</evidence>
<dbReference type="InterPro" id="IPR052712">
    <property type="entry name" value="Acid_resist_chaperone_HdeD"/>
</dbReference>
<dbReference type="Proteomes" id="UP000051655">
    <property type="component" value="Unassembled WGS sequence"/>
</dbReference>
<proteinExistence type="predicted"/>
<dbReference type="EMBL" id="JQBP01000004">
    <property type="protein sequence ID" value="KRN74873.1"/>
    <property type="molecule type" value="Genomic_DNA"/>
</dbReference>